<dbReference type="Pfam" id="PF07980">
    <property type="entry name" value="SusD_RagB"/>
    <property type="match status" value="1"/>
</dbReference>
<feature type="chain" id="PRO_5045812953" evidence="6">
    <location>
        <begin position="22"/>
        <end position="538"/>
    </location>
</feature>
<keyword evidence="5" id="KW-0998">Cell outer membrane</keyword>
<dbReference type="Gene3D" id="1.25.40.390">
    <property type="match status" value="1"/>
</dbReference>
<protein>
    <submittedName>
        <fullName evidence="9">RagB/SusD family nutrient uptake outer membrane protein</fullName>
    </submittedName>
</protein>
<evidence type="ECO:0000256" key="6">
    <source>
        <dbReference type="SAM" id="SignalP"/>
    </source>
</evidence>
<comment type="subcellular location">
    <subcellularLocation>
        <location evidence="1">Cell outer membrane</location>
    </subcellularLocation>
</comment>
<dbReference type="InterPro" id="IPR011990">
    <property type="entry name" value="TPR-like_helical_dom_sf"/>
</dbReference>
<evidence type="ECO:0000256" key="1">
    <source>
        <dbReference type="ARBA" id="ARBA00004442"/>
    </source>
</evidence>
<evidence type="ECO:0000256" key="3">
    <source>
        <dbReference type="ARBA" id="ARBA00022729"/>
    </source>
</evidence>
<keyword evidence="10" id="KW-1185">Reference proteome</keyword>
<dbReference type="Pfam" id="PF14322">
    <property type="entry name" value="SusD-like_3"/>
    <property type="match status" value="1"/>
</dbReference>
<reference evidence="9 10" key="1">
    <citation type="journal article" date="2013" name="Int. J. Syst. Evol. Microbiol.">
        <title>Marinoscillum luteum sp. nov., isolated from marine sediment.</title>
        <authorList>
            <person name="Cha I.T."/>
            <person name="Park S.J."/>
            <person name="Kim S.J."/>
            <person name="Kim J.G."/>
            <person name="Jung M.Y."/>
            <person name="Shin K.S."/>
            <person name="Kwon K.K."/>
            <person name="Yang S.H."/>
            <person name="Seo Y.S."/>
            <person name="Rhee S.K."/>
        </authorList>
    </citation>
    <scope>NUCLEOTIDE SEQUENCE [LARGE SCALE GENOMIC DNA]</scope>
    <source>
        <strain evidence="9 10">KCTC 23939</strain>
    </source>
</reference>
<accession>A0ABW7NHG8</accession>
<dbReference type="EMBL" id="JBIPKE010000020">
    <property type="protein sequence ID" value="MFH6985899.1"/>
    <property type="molecule type" value="Genomic_DNA"/>
</dbReference>
<gene>
    <name evidence="9" type="ORF">ACHKAR_20760</name>
</gene>
<dbReference type="InterPro" id="IPR033985">
    <property type="entry name" value="SusD-like_N"/>
</dbReference>
<proteinExistence type="inferred from homology"/>
<sequence length="538" mass="59278">MKRTYLNSILFALIMVFSTMSCEDLEERPVGTLSPEGLFVSVKELKAGVNGAYGQLAREDFHGRKLTLALLLRSDMVGIGDPSTPTRRHACDLMQMEQDNGLVNAFWTVGYRALAAANEVINAKDNVDGSEAEINAVAAQAYFLRAYVHFVYVRLFGEIIYMDGQPIDDPYAVQQSSVSDIYEGIIADLDFAKEWLADIPVDRSHPGKAAAYGMQASVYMTRATSEAAQTDDWQNAFDNAKHVIDNEGKYGVALDNNFYDIFAPDFASSEILFNITFIANDNHNITPGELGGSNAGTDQVTSVTGPRGDERFAALNSDAFGWSVAVPELSVYNTWDGRDYRKAVSLDTAITYLGEPDYRFTEWDGISQNVARPHIAKYFRAVGEAGLRTSTPQGASLRDSNSKQIILRYAEVLLIAAEAAVELGNNGAAVEYINRVRARARNAAGAGDSKYPPSPVPADITGAVTVQDVMEERRLELAFEGVRWYDIVRRKMGNVYSGAAPALENRDFDPNVDYLWPKYYVDVDLLEGLKQNVGYEGL</sequence>
<evidence type="ECO:0000256" key="2">
    <source>
        <dbReference type="ARBA" id="ARBA00006275"/>
    </source>
</evidence>
<dbReference type="RefSeq" id="WP_395419352.1">
    <property type="nucleotide sequence ID" value="NZ_JBIPKE010000020.1"/>
</dbReference>
<organism evidence="9 10">
    <name type="scientific">Marinoscillum luteum</name>
    <dbReference type="NCBI Taxonomy" id="861051"/>
    <lineage>
        <taxon>Bacteria</taxon>
        <taxon>Pseudomonadati</taxon>
        <taxon>Bacteroidota</taxon>
        <taxon>Cytophagia</taxon>
        <taxon>Cytophagales</taxon>
        <taxon>Reichenbachiellaceae</taxon>
        <taxon>Marinoscillum</taxon>
    </lineage>
</organism>
<evidence type="ECO:0000313" key="9">
    <source>
        <dbReference type="EMBL" id="MFH6985899.1"/>
    </source>
</evidence>
<dbReference type="Proteomes" id="UP001610063">
    <property type="component" value="Unassembled WGS sequence"/>
</dbReference>
<dbReference type="InterPro" id="IPR012944">
    <property type="entry name" value="SusD_RagB_dom"/>
</dbReference>
<comment type="caution">
    <text evidence="9">The sequence shown here is derived from an EMBL/GenBank/DDBJ whole genome shotgun (WGS) entry which is preliminary data.</text>
</comment>
<evidence type="ECO:0000256" key="5">
    <source>
        <dbReference type="ARBA" id="ARBA00023237"/>
    </source>
</evidence>
<feature type="domain" description="SusD-like N-terminal" evidence="8">
    <location>
        <begin position="95"/>
        <end position="220"/>
    </location>
</feature>
<feature type="signal peptide" evidence="6">
    <location>
        <begin position="1"/>
        <end position="21"/>
    </location>
</feature>
<evidence type="ECO:0000259" key="8">
    <source>
        <dbReference type="Pfam" id="PF14322"/>
    </source>
</evidence>
<comment type="similarity">
    <text evidence="2">Belongs to the SusD family.</text>
</comment>
<keyword evidence="4" id="KW-0472">Membrane</keyword>
<dbReference type="SUPFAM" id="SSF48452">
    <property type="entry name" value="TPR-like"/>
    <property type="match status" value="1"/>
</dbReference>
<evidence type="ECO:0000256" key="4">
    <source>
        <dbReference type="ARBA" id="ARBA00023136"/>
    </source>
</evidence>
<name>A0ABW7NHG8_9BACT</name>
<feature type="domain" description="RagB/SusD" evidence="7">
    <location>
        <begin position="389"/>
        <end position="535"/>
    </location>
</feature>
<keyword evidence="3 6" id="KW-0732">Signal</keyword>
<evidence type="ECO:0000259" key="7">
    <source>
        <dbReference type="Pfam" id="PF07980"/>
    </source>
</evidence>
<dbReference type="PROSITE" id="PS51257">
    <property type="entry name" value="PROKAR_LIPOPROTEIN"/>
    <property type="match status" value="1"/>
</dbReference>
<evidence type="ECO:0000313" key="10">
    <source>
        <dbReference type="Proteomes" id="UP001610063"/>
    </source>
</evidence>